<evidence type="ECO:0000313" key="1">
    <source>
        <dbReference type="EMBL" id="JAD75870.1"/>
    </source>
</evidence>
<proteinExistence type="predicted"/>
<reference evidence="1" key="1">
    <citation type="submission" date="2014-09" db="EMBL/GenBank/DDBJ databases">
        <authorList>
            <person name="Magalhaes I.L.F."/>
            <person name="Oliveira U."/>
            <person name="Santos F.R."/>
            <person name="Vidigal T.H.D.A."/>
            <person name="Brescovit A.D."/>
            <person name="Santos A.J."/>
        </authorList>
    </citation>
    <scope>NUCLEOTIDE SEQUENCE</scope>
    <source>
        <tissue evidence="1">Shoot tissue taken approximately 20 cm above the soil surface</tissue>
    </source>
</reference>
<name>A0A0A9CR49_ARUDO</name>
<organism evidence="1">
    <name type="scientific">Arundo donax</name>
    <name type="common">Giant reed</name>
    <name type="synonym">Donax arundinaceus</name>
    <dbReference type="NCBI Taxonomy" id="35708"/>
    <lineage>
        <taxon>Eukaryota</taxon>
        <taxon>Viridiplantae</taxon>
        <taxon>Streptophyta</taxon>
        <taxon>Embryophyta</taxon>
        <taxon>Tracheophyta</taxon>
        <taxon>Spermatophyta</taxon>
        <taxon>Magnoliopsida</taxon>
        <taxon>Liliopsida</taxon>
        <taxon>Poales</taxon>
        <taxon>Poaceae</taxon>
        <taxon>PACMAD clade</taxon>
        <taxon>Arundinoideae</taxon>
        <taxon>Arundineae</taxon>
        <taxon>Arundo</taxon>
    </lineage>
</organism>
<protein>
    <submittedName>
        <fullName evidence="1">Uncharacterized protein</fullName>
    </submittedName>
</protein>
<accession>A0A0A9CR49</accession>
<sequence>MALLQACTFLTTSEIHSWSFEDSLAQEACENQFSEILRLWMLLESSMKRCKSPGTYNPHMMLHAHGQDVASTAIVGLSLNQTPTDGRFVTQDLYEDHILF</sequence>
<dbReference type="EMBL" id="GBRH01222025">
    <property type="protein sequence ID" value="JAD75870.1"/>
    <property type="molecule type" value="Transcribed_RNA"/>
</dbReference>
<reference evidence="1" key="2">
    <citation type="journal article" date="2015" name="Data Brief">
        <title>Shoot transcriptome of the giant reed, Arundo donax.</title>
        <authorList>
            <person name="Barrero R.A."/>
            <person name="Guerrero F.D."/>
            <person name="Moolhuijzen P."/>
            <person name="Goolsby J.A."/>
            <person name="Tidwell J."/>
            <person name="Bellgard S.E."/>
            <person name="Bellgard M.I."/>
        </authorList>
    </citation>
    <scope>NUCLEOTIDE SEQUENCE</scope>
    <source>
        <tissue evidence="1">Shoot tissue taken approximately 20 cm above the soil surface</tissue>
    </source>
</reference>
<dbReference type="AlphaFoldDB" id="A0A0A9CR49"/>